<sequence>MAEKKLDRGKYRRKRQARLRRLRRRARPTAGRNRRRR</sequence>
<evidence type="ECO:0000313" key="3">
    <source>
        <dbReference type="Proteomes" id="UP000627838"/>
    </source>
</evidence>
<dbReference type="EMBL" id="JADBDZ010000001">
    <property type="protein sequence ID" value="MBE1537444.1"/>
    <property type="molecule type" value="Genomic_DNA"/>
</dbReference>
<evidence type="ECO:0000256" key="1">
    <source>
        <dbReference type="SAM" id="MobiDB-lite"/>
    </source>
</evidence>
<name>A0ABR9K3K8_9ACTN</name>
<feature type="compositionally biased region" description="Basic residues" evidence="1">
    <location>
        <begin position="10"/>
        <end position="37"/>
    </location>
</feature>
<organism evidence="2 3">
    <name type="scientific">Actinomadura algeriensis</name>
    <dbReference type="NCBI Taxonomy" id="1679523"/>
    <lineage>
        <taxon>Bacteria</taxon>
        <taxon>Bacillati</taxon>
        <taxon>Actinomycetota</taxon>
        <taxon>Actinomycetes</taxon>
        <taxon>Streptosporangiales</taxon>
        <taxon>Thermomonosporaceae</taxon>
        <taxon>Actinomadura</taxon>
    </lineage>
</organism>
<protein>
    <submittedName>
        <fullName evidence="2">Uncharacterized protein</fullName>
    </submittedName>
</protein>
<accession>A0ABR9K3K8</accession>
<evidence type="ECO:0000313" key="2">
    <source>
        <dbReference type="EMBL" id="MBE1537444.1"/>
    </source>
</evidence>
<keyword evidence="3" id="KW-1185">Reference proteome</keyword>
<comment type="caution">
    <text evidence="2">The sequence shown here is derived from an EMBL/GenBank/DDBJ whole genome shotgun (WGS) entry which is preliminary data.</text>
</comment>
<gene>
    <name evidence="2" type="ORF">H4W34_007277</name>
</gene>
<dbReference type="Proteomes" id="UP000627838">
    <property type="component" value="Unassembled WGS sequence"/>
</dbReference>
<feature type="region of interest" description="Disordered" evidence="1">
    <location>
        <begin position="1"/>
        <end position="37"/>
    </location>
</feature>
<reference evidence="2 3" key="1">
    <citation type="submission" date="2020-10" db="EMBL/GenBank/DDBJ databases">
        <title>Sequencing the genomes of 1000 actinobacteria strains.</title>
        <authorList>
            <person name="Klenk H.-P."/>
        </authorList>
    </citation>
    <scope>NUCLEOTIDE SEQUENCE [LARGE SCALE GENOMIC DNA]</scope>
    <source>
        <strain evidence="2 3">DSM 46744</strain>
    </source>
</reference>
<proteinExistence type="predicted"/>